<accession>A0ABC8T988</accession>
<protein>
    <recommendedName>
        <fullName evidence="2">LOB domain-containing protein</fullName>
    </recommendedName>
</protein>
<dbReference type="AlphaFoldDB" id="A0ABC8T988"/>
<feature type="non-terminal residue" evidence="3">
    <location>
        <position position="233"/>
    </location>
</feature>
<proteinExistence type="inferred from homology"/>
<dbReference type="PANTHER" id="PTHR31301">
    <property type="entry name" value="LOB DOMAIN-CONTAINING PROTEIN 4-RELATED"/>
    <property type="match status" value="1"/>
</dbReference>
<comment type="similarity">
    <text evidence="1">Belongs to the LOB domain-containing protein family.</text>
</comment>
<comment type="caution">
    <text evidence="3">The sequence shown here is derived from an EMBL/GenBank/DDBJ whole genome shotgun (WGS) entry which is preliminary data.</text>
</comment>
<name>A0ABC8T988_9AQUA</name>
<keyword evidence="4" id="KW-1185">Reference proteome</keyword>
<sequence>MSITTKTNHTCMVGDGPVTTSPGNHHIAIAATPTTTRVGQGPGGTTSSQACAACKYQRRKCAPNCPLAPYFPPDHQKQFLNAHKLFGVSNIMKVLRNLAPFEKEIAMKTMILQANIRANDPVGGCYRMISQLQRQIAHHKRELDIVLHQLAICRSQPQMAQQEMLNPSVAATIHRTDTVNVDLLSAYDPMHDIQAIRVGTVGDSYESLSFMNEPEDIKPLVGVLGEKQQVLTG</sequence>
<dbReference type="EMBL" id="CAUOFW020004503">
    <property type="protein sequence ID" value="CAK9165965.1"/>
    <property type="molecule type" value="Genomic_DNA"/>
</dbReference>
<evidence type="ECO:0000259" key="2">
    <source>
        <dbReference type="PROSITE" id="PS50891"/>
    </source>
</evidence>
<gene>
    <name evidence="3" type="ORF">ILEXP_LOCUS35168</name>
</gene>
<dbReference type="PROSITE" id="PS50891">
    <property type="entry name" value="LOB"/>
    <property type="match status" value="1"/>
</dbReference>
<evidence type="ECO:0000313" key="4">
    <source>
        <dbReference type="Proteomes" id="UP001642360"/>
    </source>
</evidence>
<organism evidence="3 4">
    <name type="scientific">Ilex paraguariensis</name>
    <name type="common">yerba mate</name>
    <dbReference type="NCBI Taxonomy" id="185542"/>
    <lineage>
        <taxon>Eukaryota</taxon>
        <taxon>Viridiplantae</taxon>
        <taxon>Streptophyta</taxon>
        <taxon>Embryophyta</taxon>
        <taxon>Tracheophyta</taxon>
        <taxon>Spermatophyta</taxon>
        <taxon>Magnoliopsida</taxon>
        <taxon>eudicotyledons</taxon>
        <taxon>Gunneridae</taxon>
        <taxon>Pentapetalae</taxon>
        <taxon>asterids</taxon>
        <taxon>campanulids</taxon>
        <taxon>Aquifoliales</taxon>
        <taxon>Aquifoliaceae</taxon>
        <taxon>Ilex</taxon>
    </lineage>
</organism>
<dbReference type="Proteomes" id="UP001642360">
    <property type="component" value="Unassembled WGS sequence"/>
</dbReference>
<feature type="domain" description="LOB" evidence="2">
    <location>
        <begin position="49"/>
        <end position="150"/>
    </location>
</feature>
<dbReference type="PANTHER" id="PTHR31301:SF186">
    <property type="entry name" value="OS09G0364100 PROTEIN"/>
    <property type="match status" value="1"/>
</dbReference>
<evidence type="ECO:0000256" key="1">
    <source>
        <dbReference type="ARBA" id="ARBA00005474"/>
    </source>
</evidence>
<evidence type="ECO:0000313" key="3">
    <source>
        <dbReference type="EMBL" id="CAK9165965.1"/>
    </source>
</evidence>
<reference evidence="3 4" key="1">
    <citation type="submission" date="2024-02" db="EMBL/GenBank/DDBJ databases">
        <authorList>
            <person name="Vignale AGUSTIN F."/>
            <person name="Sosa J E."/>
            <person name="Modenutti C."/>
        </authorList>
    </citation>
    <scope>NUCLEOTIDE SEQUENCE [LARGE SCALE GENOMIC DNA]</scope>
</reference>
<dbReference type="InterPro" id="IPR004883">
    <property type="entry name" value="LOB"/>
</dbReference>
<dbReference type="Pfam" id="PF03195">
    <property type="entry name" value="LOB"/>
    <property type="match status" value="1"/>
</dbReference>